<feature type="domain" description="Calcineurin-like phosphoesterase" evidence="6">
    <location>
        <begin position="3"/>
        <end position="194"/>
    </location>
</feature>
<evidence type="ECO:0000256" key="4">
    <source>
        <dbReference type="ARBA" id="ARBA00025742"/>
    </source>
</evidence>
<keyword evidence="8" id="KW-1185">Reference proteome</keyword>
<protein>
    <submittedName>
        <fullName evidence="7">Metallophosphoesterase</fullName>
    </submittedName>
</protein>
<evidence type="ECO:0000256" key="2">
    <source>
        <dbReference type="ARBA" id="ARBA00022801"/>
    </source>
</evidence>
<evidence type="ECO:0000256" key="3">
    <source>
        <dbReference type="ARBA" id="ARBA00023004"/>
    </source>
</evidence>
<dbReference type="Gene3D" id="3.60.21.10">
    <property type="match status" value="1"/>
</dbReference>
<comment type="similarity">
    <text evidence="4">Belongs to the cyclic nucleotide phosphodiesterase class-III family.</text>
</comment>
<sequence length="270" mass="29985">MIRLFHVSDVHFGAEDPQAIAWFSERVAAEKPDAVIMTGDLTMRATRDEFQRGGDWLRSLGVPVTLEVGNHDIPYYWDPFRRIFAPYQRYATVERMIERELDLPGVTIVPLKTTARAQWRWNWSKGRVSAGSLRRALAMIEQVPPGRLIFVAAHHPLIEGGTKGTAKTRHGDSALTALAQAGAHAVLSGHVHDPFDVPVEREGRIVRMIGAGTLSKRVRNSPPAFNEIRIVDGRFETIARTMDEATGTAAARRPISEDTAEPRIEPAAIV</sequence>
<dbReference type="PANTHER" id="PTHR42988">
    <property type="entry name" value="PHOSPHOHYDROLASE"/>
    <property type="match status" value="1"/>
</dbReference>
<feature type="compositionally biased region" description="Basic and acidic residues" evidence="5">
    <location>
        <begin position="254"/>
        <end position="264"/>
    </location>
</feature>
<name>A0ABN1HWR5_9SPHN</name>
<evidence type="ECO:0000259" key="6">
    <source>
        <dbReference type="Pfam" id="PF00149"/>
    </source>
</evidence>
<keyword evidence="3" id="KW-0408">Iron</keyword>
<reference evidence="7 8" key="1">
    <citation type="journal article" date="2019" name="Int. J. Syst. Evol. Microbiol.">
        <title>The Global Catalogue of Microorganisms (GCM) 10K type strain sequencing project: providing services to taxonomists for standard genome sequencing and annotation.</title>
        <authorList>
            <consortium name="The Broad Institute Genomics Platform"/>
            <consortium name="The Broad Institute Genome Sequencing Center for Infectious Disease"/>
            <person name="Wu L."/>
            <person name="Ma J."/>
        </authorList>
    </citation>
    <scope>NUCLEOTIDE SEQUENCE [LARGE SCALE GENOMIC DNA]</scope>
    <source>
        <strain evidence="7 8">JCM 14603</strain>
    </source>
</reference>
<gene>
    <name evidence="7" type="ORF">GCM10009102_22590</name>
</gene>
<dbReference type="InterPro" id="IPR029052">
    <property type="entry name" value="Metallo-depent_PP-like"/>
</dbReference>
<dbReference type="RefSeq" id="WP_163958595.1">
    <property type="nucleotide sequence ID" value="NZ_BAAAES010000009.1"/>
</dbReference>
<dbReference type="InterPro" id="IPR050884">
    <property type="entry name" value="CNP_phosphodiesterase-III"/>
</dbReference>
<evidence type="ECO:0000256" key="1">
    <source>
        <dbReference type="ARBA" id="ARBA00022723"/>
    </source>
</evidence>
<proteinExistence type="inferred from homology"/>
<dbReference type="SUPFAM" id="SSF56300">
    <property type="entry name" value="Metallo-dependent phosphatases"/>
    <property type="match status" value="1"/>
</dbReference>
<keyword evidence="1" id="KW-0479">Metal-binding</keyword>
<dbReference type="Pfam" id="PF00149">
    <property type="entry name" value="Metallophos"/>
    <property type="match status" value="1"/>
</dbReference>
<organism evidence="7 8">
    <name type="scientific">Sphingomonas insulae</name>
    <dbReference type="NCBI Taxonomy" id="424800"/>
    <lineage>
        <taxon>Bacteria</taxon>
        <taxon>Pseudomonadati</taxon>
        <taxon>Pseudomonadota</taxon>
        <taxon>Alphaproteobacteria</taxon>
        <taxon>Sphingomonadales</taxon>
        <taxon>Sphingomonadaceae</taxon>
        <taxon>Sphingomonas</taxon>
    </lineage>
</organism>
<evidence type="ECO:0000313" key="8">
    <source>
        <dbReference type="Proteomes" id="UP001500238"/>
    </source>
</evidence>
<evidence type="ECO:0000313" key="7">
    <source>
        <dbReference type="EMBL" id="GAA0671202.1"/>
    </source>
</evidence>
<dbReference type="EMBL" id="BAAAES010000009">
    <property type="protein sequence ID" value="GAA0671202.1"/>
    <property type="molecule type" value="Genomic_DNA"/>
</dbReference>
<dbReference type="InterPro" id="IPR004843">
    <property type="entry name" value="Calcineurin-like_PHP"/>
</dbReference>
<dbReference type="Proteomes" id="UP001500238">
    <property type="component" value="Unassembled WGS sequence"/>
</dbReference>
<feature type="region of interest" description="Disordered" evidence="5">
    <location>
        <begin position="245"/>
        <end position="270"/>
    </location>
</feature>
<dbReference type="PANTHER" id="PTHR42988:SF2">
    <property type="entry name" value="CYCLIC NUCLEOTIDE PHOSPHODIESTERASE CBUA0032-RELATED"/>
    <property type="match status" value="1"/>
</dbReference>
<comment type="caution">
    <text evidence="7">The sequence shown here is derived from an EMBL/GenBank/DDBJ whole genome shotgun (WGS) entry which is preliminary data.</text>
</comment>
<keyword evidence="2" id="KW-0378">Hydrolase</keyword>
<evidence type="ECO:0000256" key="5">
    <source>
        <dbReference type="SAM" id="MobiDB-lite"/>
    </source>
</evidence>
<accession>A0ABN1HWR5</accession>